<organism evidence="1 2">
    <name type="scientific">Pholiota conissans</name>
    <dbReference type="NCBI Taxonomy" id="109636"/>
    <lineage>
        <taxon>Eukaryota</taxon>
        <taxon>Fungi</taxon>
        <taxon>Dikarya</taxon>
        <taxon>Basidiomycota</taxon>
        <taxon>Agaricomycotina</taxon>
        <taxon>Agaricomycetes</taxon>
        <taxon>Agaricomycetidae</taxon>
        <taxon>Agaricales</taxon>
        <taxon>Agaricineae</taxon>
        <taxon>Strophariaceae</taxon>
        <taxon>Pholiota</taxon>
    </lineage>
</organism>
<evidence type="ECO:0000313" key="1">
    <source>
        <dbReference type="EMBL" id="KAF9484210.1"/>
    </source>
</evidence>
<dbReference type="OrthoDB" id="3139399at2759"/>
<dbReference type="EMBL" id="MU155146">
    <property type="protein sequence ID" value="KAF9484210.1"/>
    <property type="molecule type" value="Genomic_DNA"/>
</dbReference>
<comment type="caution">
    <text evidence="1">The sequence shown here is derived from an EMBL/GenBank/DDBJ whole genome shotgun (WGS) entry which is preliminary data.</text>
</comment>
<proteinExistence type="predicted"/>
<dbReference type="Proteomes" id="UP000807469">
    <property type="component" value="Unassembled WGS sequence"/>
</dbReference>
<accession>A0A9P6D5P5</accession>
<gene>
    <name evidence="1" type="ORF">BDN70DRAFT_182710</name>
</gene>
<sequence>MTSPVFTVPYDVLVEIFVHCLPRYPFGTVKRHSSVSSKIAPMLLCHVCSSWRMVAMASPILWSHLSYRLAVSNSTLSESNWAVLQTDFTILQWWEKNQGGMPPYLCLNADIYEEAARSRSDVWVLDGLSALMPYISSAQYLEIDLFFWDQISKWNGCGFQDACSNLHTLVSFWARLPTDWERGYPEIISYRPTHSQPASLLRRLNICDALLRDDALILLNLPSLTHVSLHNITISLSFWMSFIRAIPNLTWGYFDIYKMRTWNDTKPTKSLLPNLISLSVTLQDLDKSLCILFTNLHMPALQTLCLSSFNGRWRTIDAIAEVSDLLKSTPNITTLYLDGDFLSLGSKSILNSNTLLYQPSSPIWCSASSLAHLQLELSDFISGTNAVEELDSFIQNICTYANRWVDLENPRCPIRSITIVHRKLKKIKDLATSRIRDINKNTPNIDLQIISESPLRIAQSEWMKWSSR</sequence>
<protein>
    <recommendedName>
        <fullName evidence="3">F-box domain-containing protein</fullName>
    </recommendedName>
</protein>
<evidence type="ECO:0000313" key="2">
    <source>
        <dbReference type="Proteomes" id="UP000807469"/>
    </source>
</evidence>
<reference evidence="1" key="1">
    <citation type="submission" date="2020-11" db="EMBL/GenBank/DDBJ databases">
        <authorList>
            <consortium name="DOE Joint Genome Institute"/>
            <person name="Ahrendt S."/>
            <person name="Riley R."/>
            <person name="Andreopoulos W."/>
            <person name="Labutti K."/>
            <person name="Pangilinan J."/>
            <person name="Ruiz-Duenas F.J."/>
            <person name="Barrasa J.M."/>
            <person name="Sanchez-Garcia M."/>
            <person name="Camarero S."/>
            <person name="Miyauchi S."/>
            <person name="Serrano A."/>
            <person name="Linde D."/>
            <person name="Babiker R."/>
            <person name="Drula E."/>
            <person name="Ayuso-Fernandez I."/>
            <person name="Pacheco R."/>
            <person name="Padilla G."/>
            <person name="Ferreira P."/>
            <person name="Barriuso J."/>
            <person name="Kellner H."/>
            <person name="Castanera R."/>
            <person name="Alfaro M."/>
            <person name="Ramirez L."/>
            <person name="Pisabarro A.G."/>
            <person name="Kuo A."/>
            <person name="Tritt A."/>
            <person name="Lipzen A."/>
            <person name="He G."/>
            <person name="Yan M."/>
            <person name="Ng V."/>
            <person name="Cullen D."/>
            <person name="Martin F."/>
            <person name="Rosso M.-N."/>
            <person name="Henrissat B."/>
            <person name="Hibbett D."/>
            <person name="Martinez A.T."/>
            <person name="Grigoriev I.V."/>
        </authorList>
    </citation>
    <scope>NUCLEOTIDE SEQUENCE</scope>
    <source>
        <strain evidence="1">CIRM-BRFM 674</strain>
    </source>
</reference>
<name>A0A9P6D5P5_9AGAR</name>
<dbReference type="AlphaFoldDB" id="A0A9P6D5P5"/>
<keyword evidence="2" id="KW-1185">Reference proteome</keyword>
<dbReference type="SUPFAM" id="SSF52047">
    <property type="entry name" value="RNI-like"/>
    <property type="match status" value="1"/>
</dbReference>
<evidence type="ECO:0008006" key="3">
    <source>
        <dbReference type="Google" id="ProtNLM"/>
    </source>
</evidence>